<evidence type="ECO:0000313" key="1">
    <source>
        <dbReference type="EMBL" id="AQT28513.1"/>
    </source>
</evidence>
<sequence length="218" mass="25318">MDNTIQPEDEINGFQVTDKASDLFRYAFYLKTLNFELPTSWWQSHIVANADEVLERGLLVEGPVVLAHDVSIFDGWKTVCRNSRDYCDAAFAGLLDMYDRFERVLEHTSRMTNDFEYEFNLPQDQQWLNRNAVLFFERARLLIVVRNNTLDSWQIGVSPTVRSWIYRKHNMLPKKSFAEWQNLYASQRTLGGLDKQQIAACATQYLAVNFPDKFGGGL</sequence>
<accession>A0A1S6L2W8</accession>
<evidence type="ECO:0000313" key="2">
    <source>
        <dbReference type="Proteomes" id="UP000221250"/>
    </source>
</evidence>
<name>A0A1S6L2W8_9CAUD</name>
<organism evidence="1 2">
    <name type="scientific">Erwinia phage vB_EamM_Yoloswag</name>
    <dbReference type="NCBI Taxonomy" id="1958956"/>
    <lineage>
        <taxon>Viruses</taxon>
        <taxon>Duplodnaviria</taxon>
        <taxon>Heunggongvirae</taxon>
        <taxon>Uroviricota</taxon>
        <taxon>Caudoviricetes</taxon>
        <taxon>Yoloswagvirus</taxon>
        <taxon>Yoloswagvirus yoloswag</taxon>
    </lineage>
</organism>
<gene>
    <name evidence="1" type="ORF">YOLOSWAG_28</name>
</gene>
<proteinExistence type="predicted"/>
<keyword evidence="2" id="KW-1185">Reference proteome</keyword>
<dbReference type="Proteomes" id="UP000221250">
    <property type="component" value="Segment"/>
</dbReference>
<dbReference type="EMBL" id="KY448244">
    <property type="protein sequence ID" value="AQT28513.1"/>
    <property type="molecule type" value="Genomic_DNA"/>
</dbReference>
<protein>
    <submittedName>
        <fullName evidence="1">Uncharacterized protein</fullName>
    </submittedName>
</protein>
<reference evidence="1 2" key="1">
    <citation type="submission" date="2017-01" db="EMBL/GenBank/DDBJ databases">
        <authorList>
            <person name="Mah S.A."/>
            <person name="Swanson W.J."/>
            <person name="Moy G.W."/>
            <person name="Vacquier V.D."/>
        </authorList>
    </citation>
    <scope>NUCLEOTIDE SEQUENCE [LARGE SCALE GENOMIC DNA]</scope>
</reference>